<comment type="caution">
    <text evidence="14">The sequence shown here is derived from an EMBL/GenBank/DDBJ whole genome shotgun (WGS) entry which is preliminary data.</text>
</comment>
<evidence type="ECO:0000256" key="12">
    <source>
        <dbReference type="SAM" id="Phobius"/>
    </source>
</evidence>
<evidence type="ECO:0000256" key="8">
    <source>
        <dbReference type="ARBA" id="ARBA00022777"/>
    </source>
</evidence>
<evidence type="ECO:0000259" key="13">
    <source>
        <dbReference type="Pfam" id="PF00485"/>
    </source>
</evidence>
<dbReference type="RefSeq" id="WP_160170850.1">
    <property type="nucleotide sequence ID" value="NZ_JFHN01000050.1"/>
</dbReference>
<dbReference type="STRING" id="69222.BG55_12230"/>
<keyword evidence="6" id="KW-0808">Transferase</keyword>
<dbReference type="GO" id="GO:0019253">
    <property type="term" value="P:reductive pentose-phosphate cycle"/>
    <property type="evidence" value="ECO:0007669"/>
    <property type="project" value="UniProtKB-KW"/>
</dbReference>
<evidence type="ECO:0000313" key="14">
    <source>
        <dbReference type="EMBL" id="EXU75209.1"/>
    </source>
</evidence>
<feature type="transmembrane region" description="Helical" evidence="12">
    <location>
        <begin position="88"/>
        <end position="109"/>
    </location>
</feature>
<dbReference type="InterPro" id="IPR006082">
    <property type="entry name" value="PRK"/>
</dbReference>
<protein>
    <recommendedName>
        <fullName evidence="3 11">Phosphoribulokinase</fullName>
        <ecNumber evidence="3 11">2.7.1.19</ecNumber>
    </recommendedName>
</protein>
<reference evidence="14 15" key="1">
    <citation type="submission" date="2014-02" db="EMBL/GenBank/DDBJ databases">
        <title>Draft genome of Erwinia mallotivora strain BT-MARDI, a papaya dieback pathogen.</title>
        <authorList>
            <person name="Redzuan R."/>
            <person name="Abu Bakar N."/>
            <person name="Badrun R."/>
            <person name="Mohd Raih M.F."/>
            <person name="Rozano L."/>
            <person name="Mat Amin N."/>
        </authorList>
    </citation>
    <scope>NUCLEOTIDE SEQUENCE [LARGE SCALE GENOMIC DNA]</scope>
    <source>
        <strain evidence="14 15">BT-MARDI</strain>
    </source>
</reference>
<comment type="pathway">
    <text evidence="1">Carbohydrate biosynthesis; Calvin cycle.</text>
</comment>
<dbReference type="InterPro" id="IPR027417">
    <property type="entry name" value="P-loop_NTPase"/>
</dbReference>
<organism evidence="14 15">
    <name type="scientific">Erwinia mallotivora</name>
    <dbReference type="NCBI Taxonomy" id="69222"/>
    <lineage>
        <taxon>Bacteria</taxon>
        <taxon>Pseudomonadati</taxon>
        <taxon>Pseudomonadota</taxon>
        <taxon>Gammaproteobacteria</taxon>
        <taxon>Enterobacterales</taxon>
        <taxon>Erwiniaceae</taxon>
        <taxon>Erwinia</taxon>
    </lineage>
</organism>
<feature type="transmembrane region" description="Helical" evidence="12">
    <location>
        <begin position="161"/>
        <end position="185"/>
    </location>
</feature>
<keyword evidence="15" id="KW-1185">Reference proteome</keyword>
<dbReference type="Pfam" id="PF00485">
    <property type="entry name" value="PRK"/>
    <property type="match status" value="1"/>
</dbReference>
<evidence type="ECO:0000256" key="11">
    <source>
        <dbReference type="RuleBase" id="RU004082"/>
    </source>
</evidence>
<dbReference type="PRINTS" id="PR00478">
    <property type="entry name" value="PHRIBLKINASE"/>
</dbReference>
<feature type="transmembrane region" description="Helical" evidence="12">
    <location>
        <begin position="197"/>
        <end position="222"/>
    </location>
</feature>
<dbReference type="GO" id="GO:0008974">
    <property type="term" value="F:phosphoribulokinase activity"/>
    <property type="evidence" value="ECO:0007669"/>
    <property type="project" value="UniProtKB-EC"/>
</dbReference>
<dbReference type="AlphaFoldDB" id="A0A014MAV9"/>
<keyword evidence="4" id="KW-0602">Photosynthesis</keyword>
<evidence type="ECO:0000256" key="10">
    <source>
        <dbReference type="ARBA" id="ARBA00047663"/>
    </source>
</evidence>
<keyword evidence="5" id="KW-0113">Calvin cycle</keyword>
<feature type="domain" description="Phosphoribulokinase/uridine kinase" evidence="13">
    <location>
        <begin position="392"/>
        <end position="565"/>
    </location>
</feature>
<keyword evidence="8 14" id="KW-0418">Kinase</keyword>
<feature type="transmembrane region" description="Helical" evidence="12">
    <location>
        <begin position="121"/>
        <end position="149"/>
    </location>
</feature>
<keyword evidence="12" id="KW-1133">Transmembrane helix</keyword>
<evidence type="ECO:0000256" key="4">
    <source>
        <dbReference type="ARBA" id="ARBA00022531"/>
    </source>
</evidence>
<accession>A0A014MAV9</accession>
<evidence type="ECO:0000256" key="3">
    <source>
        <dbReference type="ARBA" id="ARBA00012042"/>
    </source>
</evidence>
<dbReference type="PROSITE" id="PS00567">
    <property type="entry name" value="PHOSPHORIBULOKINASE"/>
    <property type="match status" value="1"/>
</dbReference>
<evidence type="ECO:0000256" key="7">
    <source>
        <dbReference type="ARBA" id="ARBA00022741"/>
    </source>
</evidence>
<comment type="catalytic activity">
    <reaction evidence="10 11">
        <text>D-ribulose 5-phosphate + ATP = D-ribulose 1,5-bisphosphate + ADP + H(+)</text>
        <dbReference type="Rhea" id="RHEA:19365"/>
        <dbReference type="ChEBI" id="CHEBI:15378"/>
        <dbReference type="ChEBI" id="CHEBI:30616"/>
        <dbReference type="ChEBI" id="CHEBI:57870"/>
        <dbReference type="ChEBI" id="CHEBI:58121"/>
        <dbReference type="ChEBI" id="CHEBI:456216"/>
        <dbReference type="EC" id="2.7.1.19"/>
    </reaction>
</comment>
<name>A0A014MAV9_9GAMM</name>
<dbReference type="PATRIC" id="fig|69222.5.peg.2519"/>
<sequence length="684" mass="76718">MNKLYRHPCFFPGLAIRVALILFIAPLAVTQWFAPFLDNSLSSLTLDPWASWINSGGVPLAFPYGYAMWLLFLPLTLLAKLTDIPLHYGYELTLLVADFCMLVTLNHLLPNRQRLLMIIYWLSPVVILASYVLGLNDLIPALLLVLSLLFIRRVQLKTAGVLCAAAISAKLSMVVALPFILIYLYNNKALRQIISQFLLGLIVAAVILGLPFLFSAAGLKMLFGNPEMGKIYNVAMNLGENFSIYIVPLIYFVLMYAAWRVRRLNFDLFQTITGMAFLLIVLMTPASPGWFVWALPFLVLYQARSGRLAGMFITVFSLIYVFSTLLVSEVQLVNGQIIDFAQLLNAGGVTGDHAVSLLHTSMVVIGVVLALRIWREEISRNDFFRLSRRPFVVGIAGDSGAGKDTLADAISGLFGNHSVVKLSGDDYHLWDRQKPMWQVMTHLNPMANDLEGFCSDLISLTDGKYIHSRHYDHQTGKMSRPFRIASNDIIIASGLHALYLPLLRDCYNLKIYLDIDEGLRRYLKIKRDVHERGHTLEKVLSSFEKRESDSERFIRPQLGFADLALSLQPIHPRILENLEDKQPLRLKLVVTTRHGFNELSLSRVLVGVCGLHVDIVVSDDGAEILISIEGETSAADIELAARILCPSVIEFLDITPDWQDGMVGLMQLITLSHISQAMTKRFVK</sequence>
<dbReference type="InterPro" id="IPR006083">
    <property type="entry name" value="PRK/URK"/>
</dbReference>
<dbReference type="Gene3D" id="3.40.50.300">
    <property type="entry name" value="P-loop containing nucleotide triphosphate hydrolases"/>
    <property type="match status" value="1"/>
</dbReference>
<dbReference type="GO" id="GO:0005524">
    <property type="term" value="F:ATP binding"/>
    <property type="evidence" value="ECO:0007669"/>
    <property type="project" value="UniProtKB-KW"/>
</dbReference>
<keyword evidence="12" id="KW-0472">Membrane</keyword>
<evidence type="ECO:0000256" key="1">
    <source>
        <dbReference type="ARBA" id="ARBA00005215"/>
    </source>
</evidence>
<proteinExistence type="inferred from homology"/>
<feature type="transmembrane region" description="Helical" evidence="12">
    <location>
        <begin position="271"/>
        <end position="301"/>
    </location>
</feature>
<feature type="transmembrane region" description="Helical" evidence="12">
    <location>
        <begin position="12"/>
        <end position="34"/>
    </location>
</feature>
<evidence type="ECO:0000256" key="2">
    <source>
        <dbReference type="ARBA" id="ARBA00009719"/>
    </source>
</evidence>
<evidence type="ECO:0000256" key="6">
    <source>
        <dbReference type="ARBA" id="ARBA00022679"/>
    </source>
</evidence>
<dbReference type="Proteomes" id="UP000019918">
    <property type="component" value="Unassembled WGS sequence"/>
</dbReference>
<dbReference type="SUPFAM" id="SSF52540">
    <property type="entry name" value="P-loop containing nucleoside triphosphate hydrolases"/>
    <property type="match status" value="1"/>
</dbReference>
<dbReference type="PANTHER" id="PTHR10285">
    <property type="entry name" value="URIDINE KINASE"/>
    <property type="match status" value="1"/>
</dbReference>
<feature type="transmembrane region" description="Helical" evidence="12">
    <location>
        <begin position="61"/>
        <end position="81"/>
    </location>
</feature>
<keyword evidence="12" id="KW-0812">Transmembrane</keyword>
<comment type="similarity">
    <text evidence="2 11">Belongs to the phosphoribulokinase family.</text>
</comment>
<evidence type="ECO:0000256" key="5">
    <source>
        <dbReference type="ARBA" id="ARBA00022567"/>
    </source>
</evidence>
<evidence type="ECO:0000313" key="15">
    <source>
        <dbReference type="Proteomes" id="UP000019918"/>
    </source>
</evidence>
<keyword evidence="9" id="KW-0067">ATP-binding</keyword>
<feature type="transmembrane region" description="Helical" evidence="12">
    <location>
        <begin position="308"/>
        <end position="327"/>
    </location>
</feature>
<evidence type="ECO:0000256" key="9">
    <source>
        <dbReference type="ARBA" id="ARBA00022840"/>
    </source>
</evidence>
<dbReference type="EC" id="2.7.1.19" evidence="3 11"/>
<dbReference type="EMBL" id="JFHN01000050">
    <property type="protein sequence ID" value="EXU75209.1"/>
    <property type="molecule type" value="Genomic_DNA"/>
</dbReference>
<dbReference type="OrthoDB" id="9773443at2"/>
<keyword evidence="7" id="KW-0547">Nucleotide-binding</keyword>
<feature type="transmembrane region" description="Helical" evidence="12">
    <location>
        <begin position="242"/>
        <end position="259"/>
    </location>
</feature>
<gene>
    <name evidence="14" type="ORF">BG55_12230</name>
</gene>
<feature type="transmembrane region" description="Helical" evidence="12">
    <location>
        <begin position="354"/>
        <end position="374"/>
    </location>
</feature>